<dbReference type="GO" id="GO:0015631">
    <property type="term" value="F:tubulin binding"/>
    <property type="evidence" value="ECO:0007669"/>
    <property type="project" value="TreeGrafter"/>
</dbReference>
<gene>
    <name evidence="4" type="ORF">C7M84_000814</name>
</gene>
<proteinExistence type="inferred from homology"/>
<dbReference type="InterPro" id="IPR026581">
    <property type="entry name" value="TCP10L/CENPJ"/>
</dbReference>
<feature type="compositionally biased region" description="Acidic residues" evidence="2">
    <location>
        <begin position="631"/>
        <end position="646"/>
    </location>
</feature>
<accession>A0A3R7PAU3</accession>
<dbReference type="Pfam" id="PF07202">
    <property type="entry name" value="Tcp10_C"/>
    <property type="match status" value="1"/>
</dbReference>
<evidence type="ECO:0000256" key="2">
    <source>
        <dbReference type="SAM" id="MobiDB-lite"/>
    </source>
</evidence>
<dbReference type="GO" id="GO:0060271">
    <property type="term" value="P:cilium assembly"/>
    <property type="evidence" value="ECO:0007669"/>
    <property type="project" value="TreeGrafter"/>
</dbReference>
<dbReference type="OrthoDB" id="10252174at2759"/>
<feature type="compositionally biased region" description="Basic and acidic residues" evidence="2">
    <location>
        <begin position="797"/>
        <end position="807"/>
    </location>
</feature>
<evidence type="ECO:0000256" key="1">
    <source>
        <dbReference type="ARBA" id="ARBA00005627"/>
    </source>
</evidence>
<dbReference type="PANTHER" id="PTHR10331">
    <property type="entry name" value="T COMPLEX PROTEIN 10"/>
    <property type="match status" value="1"/>
</dbReference>
<feature type="compositionally biased region" description="Polar residues" evidence="2">
    <location>
        <begin position="776"/>
        <end position="796"/>
    </location>
</feature>
<evidence type="ECO:0000313" key="4">
    <source>
        <dbReference type="EMBL" id="ROT80419.1"/>
    </source>
</evidence>
<feature type="compositionally biased region" description="Low complexity" evidence="2">
    <location>
        <begin position="77"/>
        <end position="88"/>
    </location>
</feature>
<name>A0A3R7PAU3_PENVA</name>
<reference evidence="4 5" key="2">
    <citation type="submission" date="2019-01" db="EMBL/GenBank/DDBJ databases">
        <title>The decoding of complex shrimp genome reveals the adaptation for benthos swimmer, frequently molting mechanism and breeding impact on genome.</title>
        <authorList>
            <person name="Sun Y."/>
            <person name="Gao Y."/>
            <person name="Yu Y."/>
        </authorList>
    </citation>
    <scope>NUCLEOTIDE SEQUENCE [LARGE SCALE GENOMIC DNA]</scope>
    <source>
        <tissue evidence="4">Muscle</tissue>
    </source>
</reference>
<feature type="region of interest" description="Disordered" evidence="2">
    <location>
        <begin position="453"/>
        <end position="487"/>
    </location>
</feature>
<feature type="region of interest" description="Disordered" evidence="2">
    <location>
        <begin position="49"/>
        <end position="133"/>
    </location>
</feature>
<feature type="region of interest" description="Disordered" evidence="2">
    <location>
        <begin position="301"/>
        <end position="348"/>
    </location>
</feature>
<organism evidence="4 5">
    <name type="scientific">Penaeus vannamei</name>
    <name type="common">Whiteleg shrimp</name>
    <name type="synonym">Litopenaeus vannamei</name>
    <dbReference type="NCBI Taxonomy" id="6689"/>
    <lineage>
        <taxon>Eukaryota</taxon>
        <taxon>Metazoa</taxon>
        <taxon>Ecdysozoa</taxon>
        <taxon>Arthropoda</taxon>
        <taxon>Crustacea</taxon>
        <taxon>Multicrustacea</taxon>
        <taxon>Malacostraca</taxon>
        <taxon>Eumalacostraca</taxon>
        <taxon>Eucarida</taxon>
        <taxon>Decapoda</taxon>
        <taxon>Dendrobranchiata</taxon>
        <taxon>Penaeoidea</taxon>
        <taxon>Penaeidae</taxon>
        <taxon>Penaeus</taxon>
    </lineage>
</organism>
<dbReference type="Proteomes" id="UP000283509">
    <property type="component" value="Unassembled WGS sequence"/>
</dbReference>
<dbReference type="Gene3D" id="2.60.450.20">
    <property type="match status" value="1"/>
</dbReference>
<dbReference type="GO" id="GO:0061511">
    <property type="term" value="P:centriole elongation"/>
    <property type="evidence" value="ECO:0007669"/>
    <property type="project" value="TreeGrafter"/>
</dbReference>
<comment type="caution">
    <text evidence="4">The sequence shown here is derived from an EMBL/GenBank/DDBJ whole genome shotgun (WGS) entry which is preliminary data.</text>
</comment>
<evidence type="ECO:0000313" key="5">
    <source>
        <dbReference type="Proteomes" id="UP000283509"/>
    </source>
</evidence>
<dbReference type="GO" id="GO:0005814">
    <property type="term" value="C:centriole"/>
    <property type="evidence" value="ECO:0007669"/>
    <property type="project" value="TreeGrafter"/>
</dbReference>
<feature type="region of interest" description="Disordered" evidence="2">
    <location>
        <begin position="672"/>
        <end position="819"/>
    </location>
</feature>
<dbReference type="InterPro" id="IPR009852">
    <property type="entry name" value="CENPJ_C_dom"/>
</dbReference>
<feature type="compositionally biased region" description="Basic and acidic residues" evidence="2">
    <location>
        <begin position="742"/>
        <end position="768"/>
    </location>
</feature>
<comment type="similarity">
    <text evidence="1">Belongs to the TCP10 family.</text>
</comment>
<dbReference type="InterPro" id="IPR047002">
    <property type="entry name" value="Tcp10_C_sf"/>
</dbReference>
<feature type="region of interest" description="Disordered" evidence="2">
    <location>
        <begin position="365"/>
        <end position="395"/>
    </location>
</feature>
<feature type="region of interest" description="Disordered" evidence="2">
    <location>
        <begin position="1"/>
        <end position="20"/>
    </location>
</feature>
<dbReference type="STRING" id="6689.A0A3R7PAU3"/>
<feature type="compositionally biased region" description="Polar residues" evidence="2">
    <location>
        <begin position="321"/>
        <end position="348"/>
    </location>
</feature>
<feature type="region of interest" description="Disordered" evidence="2">
    <location>
        <begin position="602"/>
        <end position="658"/>
    </location>
</feature>
<dbReference type="GO" id="GO:0005813">
    <property type="term" value="C:centrosome"/>
    <property type="evidence" value="ECO:0007669"/>
    <property type="project" value="TreeGrafter"/>
</dbReference>
<feature type="compositionally biased region" description="Polar residues" evidence="2">
    <location>
        <begin position="697"/>
        <end position="715"/>
    </location>
</feature>
<dbReference type="EMBL" id="QCYY01001122">
    <property type="protein sequence ID" value="ROT80419.1"/>
    <property type="molecule type" value="Genomic_DNA"/>
</dbReference>
<feature type="domain" description="Centromere protein J C-terminal" evidence="3">
    <location>
        <begin position="804"/>
        <end position="838"/>
    </location>
</feature>
<feature type="compositionally biased region" description="Polar residues" evidence="2">
    <location>
        <begin position="453"/>
        <end position="465"/>
    </location>
</feature>
<feature type="compositionally biased region" description="Polar residues" evidence="2">
    <location>
        <begin position="473"/>
        <end position="487"/>
    </location>
</feature>
<dbReference type="AlphaFoldDB" id="A0A3R7PAU3"/>
<evidence type="ECO:0000259" key="3">
    <source>
        <dbReference type="Pfam" id="PF07202"/>
    </source>
</evidence>
<keyword evidence="5" id="KW-1185">Reference proteome</keyword>
<feature type="compositionally biased region" description="Polar residues" evidence="2">
    <location>
        <begin position="49"/>
        <end position="68"/>
    </location>
</feature>
<feature type="compositionally biased region" description="Polar residues" evidence="2">
    <location>
        <begin position="98"/>
        <end position="132"/>
    </location>
</feature>
<protein>
    <recommendedName>
        <fullName evidence="3">Centromere protein J C-terminal domain-containing protein</fullName>
    </recommendedName>
</protein>
<dbReference type="PANTHER" id="PTHR10331:SF6">
    <property type="entry name" value="SPINDLE ASSEMBLY ABNORMAL 4"/>
    <property type="match status" value="1"/>
</dbReference>
<reference evidence="4 5" key="1">
    <citation type="submission" date="2018-04" db="EMBL/GenBank/DDBJ databases">
        <authorList>
            <person name="Zhang X."/>
            <person name="Yuan J."/>
            <person name="Li F."/>
            <person name="Xiang J."/>
        </authorList>
    </citation>
    <scope>NUCLEOTIDE SEQUENCE [LARGE SCALE GENOMIC DNA]</scope>
    <source>
        <tissue evidence="4">Muscle</tissue>
    </source>
</reference>
<sequence length="888" mass="98977">MEDSVDHASPDQTVQSPSLALLERLQQLRKWQEEQREALMQTHSSSFFNVSTDSFNHSKSTGNQSFGSGSLRDTPDSQLSKSSGSGFSHQRESCQKGGHNTPTQRISSLRAQVHSDQATWSAAQRQDDSVSGVSDLHQIVDHNQKDNAGFGNMDYQGDKFKYAKEKTHEKLSKAPLVRPVLLTARSVENQPITSQGKTFEDILEENMAKEGFQGNGECRMKPKKPFLKKRSGLSQYEGKGNVDTKGAEPPTSVLRYDIEELPTEPVQVKPKQRYLRKGEGTARFRMAPLRLKKQKVIQVHGDNGTKNPIPQKHQEDALTNPRPSTNARAGNQGPVSRSSLAHTYPSKISNRPISRLQLKAIPKTTGVTEAPVGDWSPVSEKGINESQISEGESHDVDKIKGRKDRFAPSVLKQLEDDKQRRKEQEELSAFEKLEELAADSSFSSNSSTVWQLLQRGQRSASSTPLRSPPPFTPQATPITKVSNQQQGSSVASNLLQRLIQAGVTTEEENQSRNQQNAIHDQLKPVLSVKHQQQHRQDQLPQQLLNVSTVLEQLRAIVRLEETVNISVSEDDIQTLIESFVKPNISSPLDSATRFLHGVQQPIDNRTSTPAQPAGVTPSSGPRVHFRSEGVEVLEYEPSDTEAEDTLTDAPSIAEDDTDLVTTSDLEALALLTTHKSNRNKSPSDTQERHSADEDDSSTNTLIDERSASFSPQNKVQPLMLQFSPPPQRPHHSASNYIWSIFGRDRDSGKDVNKDKIPCQNRTDRELPHSKHKNQQDVKSAQNIQENPAQEVESQQDNSRKTISKDGTETCTMKDGTVVRTSPDGTKVFEFANGQREIHTNKEKRREYPDGTVKILHPDGRTETRYKTGRVRIKDSRGNIISDTHQGVP</sequence>